<dbReference type="HAMAP" id="MF_00227">
    <property type="entry name" value="RNase_P"/>
    <property type="match status" value="1"/>
</dbReference>
<dbReference type="GO" id="GO:0030677">
    <property type="term" value="C:ribonuclease P complex"/>
    <property type="evidence" value="ECO:0007669"/>
    <property type="project" value="TreeGrafter"/>
</dbReference>
<evidence type="ECO:0000256" key="8">
    <source>
        <dbReference type="NCBIfam" id="TIGR00188"/>
    </source>
</evidence>
<evidence type="ECO:0000256" key="6">
    <source>
        <dbReference type="ARBA" id="ARBA00022884"/>
    </source>
</evidence>
<comment type="function">
    <text evidence="1 7">RNaseP catalyzes the removal of the 5'-leader sequence from pre-tRNA to produce the mature 5'-terminus. It can also cleave other RNA substrates such as 4.5S RNA. The protein component plays an auxiliary but essential role in vivo by binding to the 5'-leader sequence and broadening the substrate specificity of the ribozyme.</text>
</comment>
<evidence type="ECO:0000256" key="5">
    <source>
        <dbReference type="ARBA" id="ARBA00022801"/>
    </source>
</evidence>
<proteinExistence type="inferred from homology"/>
<dbReference type="Proteomes" id="UP000177067">
    <property type="component" value="Unassembled WGS sequence"/>
</dbReference>
<organism evidence="9 10">
    <name type="scientific">Candidatus Magasanikbacteria bacterium RIFCSPHIGHO2_01_FULL_33_34</name>
    <dbReference type="NCBI Taxonomy" id="1798671"/>
    <lineage>
        <taxon>Bacteria</taxon>
        <taxon>Candidatus Magasanikiibacteriota</taxon>
    </lineage>
</organism>
<evidence type="ECO:0000313" key="10">
    <source>
        <dbReference type="Proteomes" id="UP000177067"/>
    </source>
</evidence>
<evidence type="ECO:0000256" key="7">
    <source>
        <dbReference type="HAMAP-Rule" id="MF_00227"/>
    </source>
</evidence>
<keyword evidence="4 7" id="KW-0255">Endonuclease</keyword>
<dbReference type="GO" id="GO:0004526">
    <property type="term" value="F:ribonuclease P activity"/>
    <property type="evidence" value="ECO:0007669"/>
    <property type="project" value="UniProtKB-UniRule"/>
</dbReference>
<dbReference type="Gene3D" id="3.30.230.10">
    <property type="match status" value="1"/>
</dbReference>
<dbReference type="InterPro" id="IPR014721">
    <property type="entry name" value="Ribsml_uS5_D2-typ_fold_subgr"/>
</dbReference>
<dbReference type="GO" id="GO:0001682">
    <property type="term" value="P:tRNA 5'-leader removal"/>
    <property type="evidence" value="ECO:0007669"/>
    <property type="project" value="UniProtKB-UniRule"/>
</dbReference>
<dbReference type="PROSITE" id="PS00648">
    <property type="entry name" value="RIBONUCLEASE_P"/>
    <property type="match status" value="1"/>
</dbReference>
<dbReference type="SUPFAM" id="SSF54211">
    <property type="entry name" value="Ribosomal protein S5 domain 2-like"/>
    <property type="match status" value="1"/>
</dbReference>
<keyword evidence="6 7" id="KW-0694">RNA-binding</keyword>
<name>A0A1F6LKL6_9BACT</name>
<comment type="caution">
    <text evidence="9">The sequence shown here is derived from an EMBL/GenBank/DDBJ whole genome shotgun (WGS) entry which is preliminary data.</text>
</comment>
<evidence type="ECO:0000256" key="2">
    <source>
        <dbReference type="ARBA" id="ARBA00022694"/>
    </source>
</evidence>
<evidence type="ECO:0000256" key="1">
    <source>
        <dbReference type="ARBA" id="ARBA00002663"/>
    </source>
</evidence>
<dbReference type="AlphaFoldDB" id="A0A1F6LKL6"/>
<comment type="catalytic activity">
    <reaction evidence="7">
        <text>Endonucleolytic cleavage of RNA, removing 5'-extranucleotides from tRNA precursor.</text>
        <dbReference type="EC" id="3.1.26.5"/>
    </reaction>
</comment>
<dbReference type="InterPro" id="IPR000100">
    <property type="entry name" value="RNase_P"/>
</dbReference>
<dbReference type="Pfam" id="PF00825">
    <property type="entry name" value="Ribonuclease_P"/>
    <property type="match status" value="1"/>
</dbReference>
<evidence type="ECO:0000256" key="4">
    <source>
        <dbReference type="ARBA" id="ARBA00022759"/>
    </source>
</evidence>
<evidence type="ECO:0000313" key="9">
    <source>
        <dbReference type="EMBL" id="OGH59859.1"/>
    </source>
</evidence>
<sequence>MLPKEYRLTKMKDFEILFKEGYFINDELFSAKVWKTNIEKYPKRNYNVEDLKIGFVVGLKVSKSAVKRNRLKRQMREVVRIALKNKEFKKGFMIAIIAKPIALGVEYEKIEKGIMNILKKAKLLV</sequence>
<dbReference type="NCBIfam" id="TIGR00188">
    <property type="entry name" value="rnpA"/>
    <property type="match status" value="1"/>
</dbReference>
<gene>
    <name evidence="7" type="primary">rnpA</name>
    <name evidence="9" type="ORF">A2725_02485</name>
</gene>
<keyword evidence="5 7" id="KW-0378">Hydrolase</keyword>
<dbReference type="GO" id="GO:0042781">
    <property type="term" value="F:3'-tRNA processing endoribonuclease activity"/>
    <property type="evidence" value="ECO:0007669"/>
    <property type="project" value="TreeGrafter"/>
</dbReference>
<protein>
    <recommendedName>
        <fullName evidence="7 8">Ribonuclease P protein component</fullName>
        <shortName evidence="7">RNase P protein</shortName>
        <shortName evidence="7">RNaseP protein</shortName>
        <ecNumber evidence="7 8">3.1.26.5</ecNumber>
    </recommendedName>
    <alternativeName>
        <fullName evidence="7">Protein C5</fullName>
    </alternativeName>
</protein>
<accession>A0A1F6LKL6</accession>
<dbReference type="EC" id="3.1.26.5" evidence="7 8"/>
<dbReference type="EMBL" id="MFPS01000006">
    <property type="protein sequence ID" value="OGH59859.1"/>
    <property type="molecule type" value="Genomic_DNA"/>
</dbReference>
<dbReference type="GO" id="GO:0000049">
    <property type="term" value="F:tRNA binding"/>
    <property type="evidence" value="ECO:0007669"/>
    <property type="project" value="UniProtKB-UniRule"/>
</dbReference>
<reference evidence="9 10" key="1">
    <citation type="journal article" date="2016" name="Nat. Commun.">
        <title>Thousands of microbial genomes shed light on interconnected biogeochemical processes in an aquifer system.</title>
        <authorList>
            <person name="Anantharaman K."/>
            <person name="Brown C.T."/>
            <person name="Hug L.A."/>
            <person name="Sharon I."/>
            <person name="Castelle C.J."/>
            <person name="Probst A.J."/>
            <person name="Thomas B.C."/>
            <person name="Singh A."/>
            <person name="Wilkins M.J."/>
            <person name="Karaoz U."/>
            <person name="Brodie E.L."/>
            <person name="Williams K.H."/>
            <person name="Hubbard S.S."/>
            <person name="Banfield J.F."/>
        </authorList>
    </citation>
    <scope>NUCLEOTIDE SEQUENCE [LARGE SCALE GENOMIC DNA]</scope>
</reference>
<evidence type="ECO:0000256" key="3">
    <source>
        <dbReference type="ARBA" id="ARBA00022722"/>
    </source>
</evidence>
<comment type="similarity">
    <text evidence="7">Belongs to the RnpA family.</text>
</comment>
<dbReference type="InterPro" id="IPR020539">
    <property type="entry name" value="RNase_P_CS"/>
</dbReference>
<dbReference type="InterPro" id="IPR020568">
    <property type="entry name" value="Ribosomal_Su5_D2-typ_SF"/>
</dbReference>
<keyword evidence="2 7" id="KW-0819">tRNA processing</keyword>
<keyword evidence="3 7" id="KW-0540">Nuclease</keyword>
<dbReference type="PANTHER" id="PTHR33992">
    <property type="entry name" value="RIBONUCLEASE P PROTEIN COMPONENT"/>
    <property type="match status" value="1"/>
</dbReference>
<comment type="subunit">
    <text evidence="7">Consists of a catalytic RNA component (M1 or rnpB) and a protein subunit.</text>
</comment>
<dbReference type="PANTHER" id="PTHR33992:SF1">
    <property type="entry name" value="RIBONUCLEASE P PROTEIN COMPONENT"/>
    <property type="match status" value="1"/>
</dbReference>